<comment type="caution">
    <text evidence="1">The sequence shown here is derived from an EMBL/GenBank/DDBJ whole genome shotgun (WGS) entry which is preliminary data.</text>
</comment>
<evidence type="ECO:0000313" key="2">
    <source>
        <dbReference type="Proteomes" id="UP000319255"/>
    </source>
</evidence>
<accession>A0A501WS01</accession>
<dbReference type="RefSeq" id="WP_140455443.1">
    <property type="nucleotide sequence ID" value="NZ_VFRP01000021.1"/>
</dbReference>
<protein>
    <submittedName>
        <fullName evidence="1">Uncharacterized protein</fullName>
    </submittedName>
</protein>
<reference evidence="1 2" key="1">
    <citation type="submission" date="2019-06" db="EMBL/GenBank/DDBJ databases">
        <title>A novel bacterium of genus Amaricoccus, isolated from marine sediment.</title>
        <authorList>
            <person name="Huang H."/>
            <person name="Mo K."/>
            <person name="Hu Y."/>
        </authorList>
    </citation>
    <scope>NUCLEOTIDE SEQUENCE [LARGE SCALE GENOMIC DNA]</scope>
    <source>
        <strain evidence="1 2">HB172011</strain>
    </source>
</reference>
<keyword evidence="2" id="KW-1185">Reference proteome</keyword>
<dbReference type="OrthoDB" id="10003270at2"/>
<proteinExistence type="predicted"/>
<dbReference type="AlphaFoldDB" id="A0A501WS01"/>
<name>A0A501WS01_9RHOB</name>
<dbReference type="Proteomes" id="UP000319255">
    <property type="component" value="Unassembled WGS sequence"/>
</dbReference>
<gene>
    <name evidence="1" type="ORF">FJM51_17585</name>
</gene>
<sequence length="93" mass="10577">MFERLLQGLPRLAARGKFFARQRLLTLQLRNPLLVGRDHGRVARFDDAVEQGFDLLVDLADAGTERLRRVSGFGKAHVPCVLEHRLDQSEKVL</sequence>
<organism evidence="1 2">
    <name type="scientific">Amaricoccus solimangrovi</name>
    <dbReference type="NCBI Taxonomy" id="2589815"/>
    <lineage>
        <taxon>Bacteria</taxon>
        <taxon>Pseudomonadati</taxon>
        <taxon>Pseudomonadota</taxon>
        <taxon>Alphaproteobacteria</taxon>
        <taxon>Rhodobacterales</taxon>
        <taxon>Paracoccaceae</taxon>
        <taxon>Amaricoccus</taxon>
    </lineage>
</organism>
<dbReference type="EMBL" id="VFRP01000021">
    <property type="protein sequence ID" value="TPE48556.1"/>
    <property type="molecule type" value="Genomic_DNA"/>
</dbReference>
<evidence type="ECO:0000313" key="1">
    <source>
        <dbReference type="EMBL" id="TPE48556.1"/>
    </source>
</evidence>